<dbReference type="Proteomes" id="UP001189429">
    <property type="component" value="Unassembled WGS sequence"/>
</dbReference>
<evidence type="ECO:0000313" key="3">
    <source>
        <dbReference type="Proteomes" id="UP001189429"/>
    </source>
</evidence>
<feature type="non-terminal residue" evidence="2">
    <location>
        <position position="1"/>
    </location>
</feature>
<evidence type="ECO:0008006" key="4">
    <source>
        <dbReference type="Google" id="ProtNLM"/>
    </source>
</evidence>
<organism evidence="2 3">
    <name type="scientific">Prorocentrum cordatum</name>
    <dbReference type="NCBI Taxonomy" id="2364126"/>
    <lineage>
        <taxon>Eukaryota</taxon>
        <taxon>Sar</taxon>
        <taxon>Alveolata</taxon>
        <taxon>Dinophyceae</taxon>
        <taxon>Prorocentrales</taxon>
        <taxon>Prorocentraceae</taxon>
        <taxon>Prorocentrum</taxon>
    </lineage>
</organism>
<accession>A0ABN9TP05</accession>
<proteinExistence type="predicted"/>
<protein>
    <recommendedName>
        <fullName evidence="4">Histone acetyltransferase</fullName>
    </recommendedName>
</protein>
<dbReference type="EMBL" id="CAUYUJ010014933">
    <property type="protein sequence ID" value="CAK0847827.1"/>
    <property type="molecule type" value="Genomic_DNA"/>
</dbReference>
<name>A0ABN9TP05_9DINO</name>
<comment type="caution">
    <text evidence="2">The sequence shown here is derived from an EMBL/GenBank/DDBJ whole genome shotgun (WGS) entry which is preliminary data.</text>
</comment>
<dbReference type="InterPro" id="IPR036691">
    <property type="entry name" value="Endo/exonu/phosph_ase_sf"/>
</dbReference>
<dbReference type="SUPFAM" id="SSF56219">
    <property type="entry name" value="DNase I-like"/>
    <property type="match status" value="1"/>
</dbReference>
<feature type="region of interest" description="Disordered" evidence="1">
    <location>
        <begin position="183"/>
        <end position="203"/>
    </location>
</feature>
<keyword evidence="3" id="KW-1185">Reference proteome</keyword>
<reference evidence="2" key="1">
    <citation type="submission" date="2023-10" db="EMBL/GenBank/DDBJ databases">
        <authorList>
            <person name="Chen Y."/>
            <person name="Shah S."/>
            <person name="Dougan E. K."/>
            <person name="Thang M."/>
            <person name="Chan C."/>
        </authorList>
    </citation>
    <scope>NUCLEOTIDE SEQUENCE [LARGE SCALE GENOMIC DNA]</scope>
</reference>
<evidence type="ECO:0000313" key="2">
    <source>
        <dbReference type="EMBL" id="CAK0847827.1"/>
    </source>
</evidence>
<gene>
    <name evidence="2" type="ORF">PCOR1329_LOCUS40928</name>
</gene>
<sequence length="655" mass="70929">EETLKLGLDDASALIKHAKLDLGEAEFRETAQRTPDALLRAEEIKGVVDALCEKLAEKRAAYEIVAGELVQIQAEVNLARAAMLAQPSPSGSGPPELQVAMQRLDTIIQAVLAIILAGNHESMLAGIATDAVRAGAAGGRRRGRAGHSNSAGASGKGIAAQGAIGRAVHATSQQRVRNHGGALFPRLTPARGPRPRPSRGRPNASALVGAPLAEIAAVHFALQLEFPRRLRARLGALCPADGALSGVEVDDSDEARVELGDPQYSWTERVEVDDSDEARVELGDPQYSWTERVEADVQFGPGTSASLVLRLLQRRIEDVAHAVVNFCCVPLGCLPAGLVLEASSYLIGIFNQVDFWADIWDGAGEPACVDGLRGELARPRGSGPRMPPMGTRVLRRASMSFPARFPWLDSMSRLALQMHGMAVRVQKRAIDITYGVLYFPSQPRSHKENGVYHESVKALARWWRSVLQAFPCRTLPLFYAGINDGIGAQAVRHLLMEQKMASATSYSSFAYTYWSLNTPSTGSMLDYWFLPRGWLERLSRCHLARDLGDNPIRGIPPRDHIPVLLEIGCEKDADVLPPAPPPRLNGDAMMAAILRGEQKQDFLGAFLTEPAENDEHLRELANKNAPDDMWEASAAIMTSSGANADATLSNALNID</sequence>
<feature type="non-terminal residue" evidence="2">
    <location>
        <position position="655"/>
    </location>
</feature>
<evidence type="ECO:0000256" key="1">
    <source>
        <dbReference type="SAM" id="MobiDB-lite"/>
    </source>
</evidence>